<dbReference type="Proteomes" id="UP000615446">
    <property type="component" value="Unassembled WGS sequence"/>
</dbReference>
<name>A0A2Z6QXJ6_9GLOM</name>
<dbReference type="PANTHER" id="PTHR44329">
    <property type="entry name" value="SERINE/THREONINE-PROTEIN KINASE TNNI3K-RELATED"/>
    <property type="match status" value="1"/>
</dbReference>
<dbReference type="OrthoDB" id="2314769at2759"/>
<keyword evidence="1" id="KW-0808">Transferase</keyword>
<dbReference type="Gene3D" id="1.20.930.20">
    <property type="entry name" value="Adaptor protein Cbl, N-terminal domain"/>
    <property type="match status" value="1"/>
</dbReference>
<keyword evidence="4" id="KW-0067">ATP-binding</keyword>
<keyword evidence="8" id="KW-1185">Reference proteome</keyword>
<dbReference type="InterPro" id="IPR011990">
    <property type="entry name" value="TPR-like_helical_dom_sf"/>
</dbReference>
<evidence type="ECO:0000313" key="8">
    <source>
        <dbReference type="Proteomes" id="UP000247702"/>
    </source>
</evidence>
<keyword evidence="3 7" id="KW-0418">Kinase</keyword>
<dbReference type="AlphaFoldDB" id="A0A2Z6QXJ6"/>
<comment type="caution">
    <text evidence="6">The sequence shown here is derived from an EMBL/GenBank/DDBJ whole genome shotgun (WGS) entry which is preliminary data.</text>
</comment>
<dbReference type="EMBL" id="BEXD01001275">
    <property type="protein sequence ID" value="GBB93292.1"/>
    <property type="molecule type" value="Genomic_DNA"/>
</dbReference>
<dbReference type="PROSITE" id="PS50011">
    <property type="entry name" value="PROTEIN_KINASE_DOM"/>
    <property type="match status" value="1"/>
</dbReference>
<proteinExistence type="predicted"/>
<dbReference type="GO" id="GO:0005524">
    <property type="term" value="F:ATP binding"/>
    <property type="evidence" value="ECO:0007669"/>
    <property type="project" value="UniProtKB-KW"/>
</dbReference>
<dbReference type="GO" id="GO:0007166">
    <property type="term" value="P:cell surface receptor signaling pathway"/>
    <property type="evidence" value="ECO:0007669"/>
    <property type="project" value="InterPro"/>
</dbReference>
<dbReference type="InterPro" id="IPR059179">
    <property type="entry name" value="MLKL-like_MCAfunc"/>
</dbReference>
<dbReference type="PANTHER" id="PTHR44329:SF288">
    <property type="entry name" value="MITOGEN-ACTIVATED PROTEIN KINASE KINASE KINASE 20"/>
    <property type="match status" value="1"/>
</dbReference>
<dbReference type="GO" id="GO:0004674">
    <property type="term" value="F:protein serine/threonine kinase activity"/>
    <property type="evidence" value="ECO:0007669"/>
    <property type="project" value="TreeGrafter"/>
</dbReference>
<sequence>MSKKFEKINTKVNEVNKTIKSLPKIISTSTIIKTIENINEAVGPYVPLVTIITILTKEIALAYESVQYNKRICGILVNRVEAAEVAIKGLMRQKEDNLEQFLNQDYYESFENFVTCLEKIKEFFYNISQLSKFEKVIKSGNIKEKFQDIINEFDICAHDLNLAISITTNEQMNKYLKFLQSDTTEMKKFLNNVEGGITNQTKLIMSNMNEIQKQLEKMDDQLQLLNYKSPKLNKEIKNIYSLNEQVNNQNLNLKVKRIDPLKLKESSQYIIRKGNRVTIQKKVYQSMDVACKPISEDIESIQKYLAILEKLKICPYIIQFYGLSEMYMIFEWAEHGNLREYYIKNKNIRWEEKTSIARDICRGLAFLHSVNILHHDLKCENILIAEKLQPKISNFNFSREFNAATHPINNINDMIHWLAPEKLKCISTERNLDDNEKQEVRYNIQCEIFSFGMLLWELGFQKKPYQDMTMLEIQKHVLKGCREILNIDSYSNPIQKEYCSIIKLAWEHEPSLRPGIHHLFNMLQRSYENHIPLLFYPTITSETSLISFDEGLQANKLGNYKKAWECFEQHANFGDMLGKYWQGIYYSKGYHVEKDRIKAKELFKEAANAGISDAQVRYALCFDKEKNYIDYLKYLKMSAKKNNATALYKLGRLYFYGCSERNVDMNKNKGIQYLKRAALYNHSKAEKILRENNIKFN</sequence>
<evidence type="ECO:0000256" key="1">
    <source>
        <dbReference type="ARBA" id="ARBA00022679"/>
    </source>
</evidence>
<organism evidence="6 8">
    <name type="scientific">Rhizophagus clarus</name>
    <dbReference type="NCBI Taxonomy" id="94130"/>
    <lineage>
        <taxon>Eukaryota</taxon>
        <taxon>Fungi</taxon>
        <taxon>Fungi incertae sedis</taxon>
        <taxon>Mucoromycota</taxon>
        <taxon>Glomeromycotina</taxon>
        <taxon>Glomeromycetes</taxon>
        <taxon>Glomerales</taxon>
        <taxon>Glomeraceae</taxon>
        <taxon>Rhizophagus</taxon>
    </lineage>
</organism>
<evidence type="ECO:0000256" key="4">
    <source>
        <dbReference type="ARBA" id="ARBA00022840"/>
    </source>
</evidence>
<dbReference type="InterPro" id="IPR006597">
    <property type="entry name" value="Sel1-like"/>
</dbReference>
<reference evidence="7" key="2">
    <citation type="submission" date="2019-10" db="EMBL/GenBank/DDBJ databases">
        <title>Conservation and host-specific expression of non-tandemly repeated heterogenous ribosome RNA gene in arbuscular mycorrhizal fungi.</title>
        <authorList>
            <person name="Maeda T."/>
            <person name="Kobayashi Y."/>
            <person name="Nakagawa T."/>
            <person name="Ezawa T."/>
            <person name="Yamaguchi K."/>
            <person name="Bino T."/>
            <person name="Nishimoto Y."/>
            <person name="Shigenobu S."/>
            <person name="Kawaguchi M."/>
        </authorList>
    </citation>
    <scope>NUCLEOTIDE SEQUENCE</scope>
    <source>
        <strain evidence="7">HR1</strain>
    </source>
</reference>
<dbReference type="SUPFAM" id="SSF56112">
    <property type="entry name" value="Protein kinase-like (PK-like)"/>
    <property type="match status" value="1"/>
</dbReference>
<keyword evidence="2" id="KW-0547">Nucleotide-binding</keyword>
<dbReference type="SMART" id="SM00220">
    <property type="entry name" value="S_TKc"/>
    <property type="match status" value="1"/>
</dbReference>
<dbReference type="Gene3D" id="1.25.40.10">
    <property type="entry name" value="Tetratricopeptide repeat domain"/>
    <property type="match status" value="1"/>
</dbReference>
<evidence type="ECO:0000256" key="2">
    <source>
        <dbReference type="ARBA" id="ARBA00022741"/>
    </source>
</evidence>
<dbReference type="EMBL" id="BLAL01000034">
    <property type="protein sequence ID" value="GES77774.1"/>
    <property type="molecule type" value="Genomic_DNA"/>
</dbReference>
<dbReference type="InterPro" id="IPR001245">
    <property type="entry name" value="Ser-Thr/Tyr_kinase_cat_dom"/>
</dbReference>
<dbReference type="InterPro" id="IPR011009">
    <property type="entry name" value="Kinase-like_dom_sf"/>
</dbReference>
<dbReference type="CDD" id="cd21037">
    <property type="entry name" value="MLKL_NTD"/>
    <property type="match status" value="1"/>
</dbReference>
<dbReference type="InterPro" id="IPR051681">
    <property type="entry name" value="Ser/Thr_Kinases-Pseudokinases"/>
</dbReference>
<gene>
    <name evidence="7" type="ORF">RCL2_000511100</name>
    <name evidence="6" type="ORF">RclHR1_21450001</name>
</gene>
<dbReference type="SUPFAM" id="SSF81901">
    <property type="entry name" value="HCP-like"/>
    <property type="match status" value="1"/>
</dbReference>
<evidence type="ECO:0000259" key="5">
    <source>
        <dbReference type="PROSITE" id="PS50011"/>
    </source>
</evidence>
<reference evidence="6 8" key="1">
    <citation type="submission" date="2017-11" db="EMBL/GenBank/DDBJ databases">
        <title>The genome of Rhizophagus clarus HR1 reveals common genetic basis of auxotrophy among arbuscular mycorrhizal fungi.</title>
        <authorList>
            <person name="Kobayashi Y."/>
        </authorList>
    </citation>
    <scope>NUCLEOTIDE SEQUENCE [LARGE SCALE GENOMIC DNA]</scope>
    <source>
        <strain evidence="6 8">HR1</strain>
    </source>
</reference>
<dbReference type="SMART" id="SM00671">
    <property type="entry name" value="SEL1"/>
    <property type="match status" value="3"/>
</dbReference>
<accession>A0A2Z6QXJ6</accession>
<dbReference type="InterPro" id="IPR000719">
    <property type="entry name" value="Prot_kinase_dom"/>
</dbReference>
<dbReference type="Pfam" id="PF07714">
    <property type="entry name" value="PK_Tyr_Ser-Thr"/>
    <property type="match status" value="1"/>
</dbReference>
<dbReference type="PROSITE" id="PS00108">
    <property type="entry name" value="PROTEIN_KINASE_ST"/>
    <property type="match status" value="1"/>
</dbReference>
<protein>
    <submittedName>
        <fullName evidence="7">Kinase-like domain-containing protein</fullName>
    </submittedName>
</protein>
<dbReference type="Pfam" id="PF22215">
    <property type="entry name" value="MLKL_N"/>
    <property type="match status" value="1"/>
</dbReference>
<evidence type="ECO:0000313" key="7">
    <source>
        <dbReference type="EMBL" id="GES77774.1"/>
    </source>
</evidence>
<dbReference type="InterPro" id="IPR008271">
    <property type="entry name" value="Ser/Thr_kinase_AS"/>
</dbReference>
<dbReference type="Proteomes" id="UP000247702">
    <property type="component" value="Unassembled WGS sequence"/>
</dbReference>
<evidence type="ECO:0000313" key="6">
    <source>
        <dbReference type="EMBL" id="GBB93292.1"/>
    </source>
</evidence>
<dbReference type="InterPro" id="IPR036537">
    <property type="entry name" value="Adaptor_Cbl_N_dom_sf"/>
</dbReference>
<evidence type="ECO:0000256" key="3">
    <source>
        <dbReference type="ARBA" id="ARBA00022777"/>
    </source>
</evidence>
<dbReference type="InterPro" id="IPR054000">
    <property type="entry name" value="MLKL_N"/>
</dbReference>
<dbReference type="Gene3D" id="1.10.510.10">
    <property type="entry name" value="Transferase(Phosphotransferase) domain 1"/>
    <property type="match status" value="1"/>
</dbReference>
<feature type="domain" description="Protein kinase" evidence="5">
    <location>
        <begin position="265"/>
        <end position="533"/>
    </location>
</feature>